<evidence type="ECO:0000256" key="3">
    <source>
        <dbReference type="ARBA" id="ARBA00022679"/>
    </source>
</evidence>
<dbReference type="GO" id="GO:0009103">
    <property type="term" value="P:lipopolysaccharide biosynthetic process"/>
    <property type="evidence" value="ECO:0007669"/>
    <property type="project" value="UniProtKB-KW"/>
</dbReference>
<name>A0A330L4Z3_9BACT</name>
<dbReference type="InterPro" id="IPR001173">
    <property type="entry name" value="Glyco_trans_2-like"/>
</dbReference>
<evidence type="ECO:0000256" key="4">
    <source>
        <dbReference type="ARBA" id="ARBA00022692"/>
    </source>
</evidence>
<evidence type="ECO:0000256" key="6">
    <source>
        <dbReference type="ARBA" id="ARBA00022989"/>
    </source>
</evidence>
<dbReference type="Proteomes" id="UP000248168">
    <property type="component" value="Unassembled WGS sequence"/>
</dbReference>
<keyword evidence="1" id="KW-1003">Cell membrane</keyword>
<dbReference type="EC" id="2.4.1.-" evidence="9"/>
<feature type="domain" description="Glycosyltransferase 2-like" evidence="8">
    <location>
        <begin position="10"/>
        <end position="175"/>
    </location>
</feature>
<dbReference type="Pfam" id="PF00535">
    <property type="entry name" value="Glycos_transf_2"/>
    <property type="match status" value="1"/>
</dbReference>
<dbReference type="RefSeq" id="WP_121989224.1">
    <property type="nucleotide sequence ID" value="NZ_OUNR01000012.1"/>
</dbReference>
<keyword evidence="6" id="KW-1133">Transmembrane helix</keyword>
<evidence type="ECO:0000259" key="8">
    <source>
        <dbReference type="Pfam" id="PF00535"/>
    </source>
</evidence>
<dbReference type="InterPro" id="IPR050256">
    <property type="entry name" value="Glycosyltransferase_2"/>
</dbReference>
<dbReference type="FunCoup" id="A0A330L4Z3">
    <property type="interactions" value="419"/>
</dbReference>
<sequence>MTNSTRPWASVVIPIKDERDNLTPLTEQVLKVLSAREESKTAPFELVYVDDGSSDGSSELLDQLKQTYPAVRVLHFDRNYGQSSAFDAGFKYSTGDLVITLDGDLQNDPADIDKMLPLLQKFDLVCGWRTSRNDNLVRKLSSRIANAVRSAVTGDRVHDTGCSLKIFRRAVVDKLQLFTGMHRFFPALALMHGFTVTEIPVSHHPRAHGISKYGVGNRLFKSLYDLIAVRWMQHRCLRYTLRH</sequence>
<dbReference type="GO" id="GO:0005886">
    <property type="term" value="C:plasma membrane"/>
    <property type="evidence" value="ECO:0007669"/>
    <property type="project" value="TreeGrafter"/>
</dbReference>
<evidence type="ECO:0000256" key="1">
    <source>
        <dbReference type="ARBA" id="ARBA00022475"/>
    </source>
</evidence>
<protein>
    <submittedName>
        <fullName evidence="9">Glycosyl transferase, family 2</fullName>
        <ecNumber evidence="9">2.4.1.-</ecNumber>
    </submittedName>
</protein>
<keyword evidence="7" id="KW-0472">Membrane</keyword>
<accession>A0A330L4Z3</accession>
<dbReference type="PANTHER" id="PTHR48090:SF3">
    <property type="entry name" value="UNDECAPRENYL-PHOSPHATE 4-DEOXY-4-FORMAMIDO-L-ARABINOSE TRANSFERASE"/>
    <property type="match status" value="1"/>
</dbReference>
<gene>
    <name evidence="9" type="ORF">NITLEN_20544</name>
</gene>
<organism evidence="9 10">
    <name type="scientific">Nitrospira lenta</name>
    <dbReference type="NCBI Taxonomy" id="1436998"/>
    <lineage>
        <taxon>Bacteria</taxon>
        <taxon>Pseudomonadati</taxon>
        <taxon>Nitrospirota</taxon>
        <taxon>Nitrospiria</taxon>
        <taxon>Nitrospirales</taxon>
        <taxon>Nitrospiraceae</taxon>
        <taxon>Nitrospira</taxon>
    </lineage>
</organism>
<keyword evidence="5" id="KW-0448">Lipopolysaccharide biosynthesis</keyword>
<dbReference type="AlphaFoldDB" id="A0A330L4Z3"/>
<evidence type="ECO:0000256" key="2">
    <source>
        <dbReference type="ARBA" id="ARBA00022676"/>
    </source>
</evidence>
<evidence type="ECO:0000313" key="9">
    <source>
        <dbReference type="EMBL" id="SPP64904.1"/>
    </source>
</evidence>
<proteinExistence type="predicted"/>
<dbReference type="PANTHER" id="PTHR48090">
    <property type="entry name" value="UNDECAPRENYL-PHOSPHATE 4-DEOXY-4-FORMAMIDO-L-ARABINOSE TRANSFERASE-RELATED"/>
    <property type="match status" value="1"/>
</dbReference>
<keyword evidence="4" id="KW-0812">Transmembrane</keyword>
<dbReference type="Gene3D" id="3.90.550.10">
    <property type="entry name" value="Spore Coat Polysaccharide Biosynthesis Protein SpsA, Chain A"/>
    <property type="match status" value="1"/>
</dbReference>
<keyword evidence="3 9" id="KW-0808">Transferase</keyword>
<dbReference type="EMBL" id="OUNR01000012">
    <property type="protein sequence ID" value="SPP64904.1"/>
    <property type="molecule type" value="Genomic_DNA"/>
</dbReference>
<dbReference type="GO" id="GO:0099621">
    <property type="term" value="F:undecaprenyl-phosphate 4-deoxy-4-formamido-L-arabinose transferase activity"/>
    <property type="evidence" value="ECO:0007669"/>
    <property type="project" value="TreeGrafter"/>
</dbReference>
<evidence type="ECO:0000313" key="10">
    <source>
        <dbReference type="Proteomes" id="UP000248168"/>
    </source>
</evidence>
<dbReference type="InParanoid" id="A0A330L4Z3"/>
<keyword evidence="2 9" id="KW-0328">Glycosyltransferase</keyword>
<evidence type="ECO:0000256" key="5">
    <source>
        <dbReference type="ARBA" id="ARBA00022985"/>
    </source>
</evidence>
<reference evidence="10" key="1">
    <citation type="submission" date="2018-04" db="EMBL/GenBank/DDBJ databases">
        <authorList>
            <person name="Lucker S."/>
            <person name="Sakoula D."/>
        </authorList>
    </citation>
    <scope>NUCLEOTIDE SEQUENCE [LARGE SCALE GENOMIC DNA]</scope>
</reference>
<keyword evidence="10" id="KW-1185">Reference proteome</keyword>
<dbReference type="CDD" id="cd04187">
    <property type="entry name" value="DPM1_like_bac"/>
    <property type="match status" value="1"/>
</dbReference>
<evidence type="ECO:0000256" key="7">
    <source>
        <dbReference type="ARBA" id="ARBA00023136"/>
    </source>
</evidence>
<dbReference type="SUPFAM" id="SSF53448">
    <property type="entry name" value="Nucleotide-diphospho-sugar transferases"/>
    <property type="match status" value="1"/>
</dbReference>
<dbReference type="InterPro" id="IPR029044">
    <property type="entry name" value="Nucleotide-diphossugar_trans"/>
</dbReference>
<dbReference type="OrthoDB" id="9810303at2"/>